<keyword evidence="3" id="KW-0949">S-adenosyl-L-methionine</keyword>
<evidence type="ECO:0000256" key="3">
    <source>
        <dbReference type="ARBA" id="ARBA00022691"/>
    </source>
</evidence>
<dbReference type="InterPro" id="IPR029063">
    <property type="entry name" value="SAM-dependent_MTases_sf"/>
</dbReference>
<dbReference type="EMBL" id="JACIIV010000002">
    <property type="protein sequence ID" value="MBB6226109.1"/>
    <property type="molecule type" value="Genomic_DNA"/>
</dbReference>
<evidence type="ECO:0000313" key="4">
    <source>
        <dbReference type="EMBL" id="MBB6226109.1"/>
    </source>
</evidence>
<dbReference type="GO" id="GO:0008757">
    <property type="term" value="F:S-adenosylmethionine-dependent methyltransferase activity"/>
    <property type="evidence" value="ECO:0007669"/>
    <property type="project" value="InterPro"/>
</dbReference>
<gene>
    <name evidence="4" type="ORF">FHS79_000262</name>
</gene>
<dbReference type="PANTHER" id="PTHR43464">
    <property type="entry name" value="METHYLTRANSFERASE"/>
    <property type="match status" value="1"/>
</dbReference>
<dbReference type="PANTHER" id="PTHR43464:SF19">
    <property type="entry name" value="UBIQUINONE BIOSYNTHESIS O-METHYLTRANSFERASE, MITOCHONDRIAL"/>
    <property type="match status" value="1"/>
</dbReference>
<proteinExistence type="predicted"/>
<dbReference type="SUPFAM" id="SSF53335">
    <property type="entry name" value="S-adenosyl-L-methionine-dependent methyltransferases"/>
    <property type="match status" value="1"/>
</dbReference>
<dbReference type="GO" id="GO:0009312">
    <property type="term" value="P:oligosaccharide biosynthetic process"/>
    <property type="evidence" value="ECO:0007669"/>
    <property type="project" value="InterPro"/>
</dbReference>
<keyword evidence="2 4" id="KW-0808">Transferase</keyword>
<protein>
    <submittedName>
        <fullName evidence="4">Putative TPR repeat methyltransferase</fullName>
    </submittedName>
</protein>
<organism evidence="4 5">
    <name type="scientific">Polymorphobacter multimanifer</name>
    <dbReference type="NCBI Taxonomy" id="1070431"/>
    <lineage>
        <taxon>Bacteria</taxon>
        <taxon>Pseudomonadati</taxon>
        <taxon>Pseudomonadota</taxon>
        <taxon>Alphaproteobacteria</taxon>
        <taxon>Sphingomonadales</taxon>
        <taxon>Sphingosinicellaceae</taxon>
        <taxon>Polymorphobacter</taxon>
    </lineage>
</organism>
<keyword evidence="5" id="KW-1185">Reference proteome</keyword>
<evidence type="ECO:0000256" key="2">
    <source>
        <dbReference type="ARBA" id="ARBA00022679"/>
    </source>
</evidence>
<dbReference type="Pfam" id="PF05401">
    <property type="entry name" value="NodS"/>
    <property type="match status" value="1"/>
</dbReference>
<dbReference type="Gene3D" id="3.40.50.150">
    <property type="entry name" value="Vaccinia Virus protein VP39"/>
    <property type="match status" value="1"/>
</dbReference>
<dbReference type="Proteomes" id="UP000538147">
    <property type="component" value="Unassembled WGS sequence"/>
</dbReference>
<evidence type="ECO:0000313" key="5">
    <source>
        <dbReference type="Proteomes" id="UP000538147"/>
    </source>
</evidence>
<dbReference type="GO" id="GO:0032259">
    <property type="term" value="P:methylation"/>
    <property type="evidence" value="ECO:0007669"/>
    <property type="project" value="UniProtKB-KW"/>
</dbReference>
<sequence>MTMGSLPPAYFDALYKRDPDPWKFETSDYEAGKYAATLAALPRQRYNAALEVGCSIGVLTQALAPRCDRLLGIDVAEAAIERARARTRHLGNVRLAGRAFPGEVQQDAPAEGYDLIMLSEVLYYLDPPALMRAVRVTRAVAAPGADVLLVHWLGPTPDYPLTGNAAAELFINALRPAATILHQAAERDYRIDLLRL</sequence>
<keyword evidence="1 4" id="KW-0489">Methyltransferase</keyword>
<dbReference type="AlphaFoldDB" id="A0A841KZW6"/>
<dbReference type="CDD" id="cd02440">
    <property type="entry name" value="AdoMet_MTases"/>
    <property type="match status" value="1"/>
</dbReference>
<comment type="caution">
    <text evidence="4">The sequence shown here is derived from an EMBL/GenBank/DDBJ whole genome shotgun (WGS) entry which is preliminary data.</text>
</comment>
<name>A0A841KZW6_9SPHN</name>
<evidence type="ECO:0000256" key="1">
    <source>
        <dbReference type="ARBA" id="ARBA00022603"/>
    </source>
</evidence>
<dbReference type="InterPro" id="IPR008715">
    <property type="entry name" value="SAM-MeTfrase_NodS-like"/>
</dbReference>
<reference evidence="4 5" key="1">
    <citation type="submission" date="2020-08" db="EMBL/GenBank/DDBJ databases">
        <title>Genomic Encyclopedia of Type Strains, Phase IV (KMG-IV): sequencing the most valuable type-strain genomes for metagenomic binning, comparative biology and taxonomic classification.</title>
        <authorList>
            <person name="Goeker M."/>
        </authorList>
    </citation>
    <scope>NUCLEOTIDE SEQUENCE [LARGE SCALE GENOMIC DNA]</scope>
    <source>
        <strain evidence="4 5">DSM 102189</strain>
    </source>
</reference>
<dbReference type="RefSeq" id="WP_184194203.1">
    <property type="nucleotide sequence ID" value="NZ_BMOX01000024.1"/>
</dbReference>
<accession>A0A841KZW6</accession>